<evidence type="ECO:0008006" key="4">
    <source>
        <dbReference type="Google" id="ProtNLM"/>
    </source>
</evidence>
<dbReference type="Gene3D" id="2.40.160.10">
    <property type="entry name" value="Porin"/>
    <property type="match status" value="1"/>
</dbReference>
<feature type="signal peptide" evidence="1">
    <location>
        <begin position="1"/>
        <end position="24"/>
    </location>
</feature>
<dbReference type="AlphaFoldDB" id="A0A081NFY4"/>
<evidence type="ECO:0000256" key="1">
    <source>
        <dbReference type="SAM" id="SignalP"/>
    </source>
</evidence>
<organism evidence="2 3">
    <name type="scientific">Endozoicomonas numazuensis</name>
    <dbReference type="NCBI Taxonomy" id="1137799"/>
    <lineage>
        <taxon>Bacteria</taxon>
        <taxon>Pseudomonadati</taxon>
        <taxon>Pseudomonadota</taxon>
        <taxon>Gammaproteobacteria</taxon>
        <taxon>Oceanospirillales</taxon>
        <taxon>Endozoicomonadaceae</taxon>
        <taxon>Endozoicomonas</taxon>
    </lineage>
</organism>
<keyword evidence="1" id="KW-0732">Signal</keyword>
<evidence type="ECO:0000313" key="3">
    <source>
        <dbReference type="Proteomes" id="UP000028073"/>
    </source>
</evidence>
<dbReference type="InterPro" id="IPR010870">
    <property type="entry name" value="Porin_O/P"/>
</dbReference>
<dbReference type="eggNOG" id="COG3746">
    <property type="taxonomic scope" value="Bacteria"/>
</dbReference>
<dbReference type="RefSeq" id="WP_034837543.1">
    <property type="nucleotide sequence ID" value="NZ_JOKH01000003.1"/>
</dbReference>
<protein>
    <recommendedName>
        <fullName evidence="4">Porin</fullName>
    </recommendedName>
</protein>
<proteinExistence type="predicted"/>
<dbReference type="InterPro" id="IPR023614">
    <property type="entry name" value="Porin_dom_sf"/>
</dbReference>
<comment type="caution">
    <text evidence="2">The sequence shown here is derived from an EMBL/GenBank/DDBJ whole genome shotgun (WGS) entry which is preliminary data.</text>
</comment>
<dbReference type="Proteomes" id="UP000028073">
    <property type="component" value="Unassembled WGS sequence"/>
</dbReference>
<accession>A0A081NFY4</accession>
<feature type="chain" id="PRO_5001760805" description="Porin" evidence="1">
    <location>
        <begin position="25"/>
        <end position="408"/>
    </location>
</feature>
<evidence type="ECO:0000313" key="2">
    <source>
        <dbReference type="EMBL" id="KEQ17357.1"/>
    </source>
</evidence>
<dbReference type="SUPFAM" id="SSF56935">
    <property type="entry name" value="Porins"/>
    <property type="match status" value="1"/>
</dbReference>
<reference evidence="2 3" key="1">
    <citation type="submission" date="2014-06" db="EMBL/GenBank/DDBJ databases">
        <title>Whole Genome Sequences of Three Symbiotic Endozoicomonas Bacteria.</title>
        <authorList>
            <person name="Neave M.J."/>
            <person name="Apprill A."/>
            <person name="Voolstra C.R."/>
        </authorList>
    </citation>
    <scope>NUCLEOTIDE SEQUENCE [LARGE SCALE GENOMIC DNA]</scope>
    <source>
        <strain evidence="2 3">DSM 25634</strain>
    </source>
</reference>
<gene>
    <name evidence="2" type="ORF">GZ78_16275</name>
</gene>
<dbReference type="OrthoDB" id="9807854at2"/>
<sequence length="408" mass="45077">MKLKPVSLAVAAVAAGLTLSSAHAGVVKTEGEDIIVSTKNGGLQLKTEDGAFSFKVSGKLQWDYANLDEFIAGGKDQDFGYLRRGKLGISGKAYSDWKYKLVLESDDNDIVLDEANITYAGFKPANIKIGRWGNEFGLEDSVSSSWIMAIERPHIYEALRADGNNDYGVQVFAADTNYLLRAGVEYIGLDKTTDSEQKQQFAYQMRAAYAPIMEDEMLLHVGFSYYNANPDRETDAAKSSIRFAKKGTKVKLFNGTGMNVKDDAEYAFELAGQFQSLQLQGEYFIRDIKSDNANSDVKVTGYYGQVSYMLDGGKRTYKKGEFSKPKGGKWEAFARYTATTTDADSAVTLGTSGDDVETASYTLGLNYYPTKNIRGMLNYVHGEVKNHTSYVNEKDDGNAIVARVQYVF</sequence>
<dbReference type="Pfam" id="PF07396">
    <property type="entry name" value="Porin_O_P"/>
    <property type="match status" value="1"/>
</dbReference>
<dbReference type="EMBL" id="JOKH01000003">
    <property type="protein sequence ID" value="KEQ17357.1"/>
    <property type="molecule type" value="Genomic_DNA"/>
</dbReference>
<name>A0A081NFY4_9GAMM</name>
<keyword evidence="3" id="KW-1185">Reference proteome</keyword>